<keyword evidence="1" id="KW-0812">Transmembrane</keyword>
<name>A0A1F8F5U7_9BACT</name>
<proteinExistence type="predicted"/>
<dbReference type="Proteomes" id="UP000176834">
    <property type="component" value="Unassembled WGS sequence"/>
</dbReference>
<evidence type="ECO:0000313" key="2">
    <source>
        <dbReference type="EMBL" id="OGN07626.1"/>
    </source>
</evidence>
<keyword evidence="1" id="KW-1133">Transmembrane helix</keyword>
<dbReference type="EMBL" id="MGJN01000003">
    <property type="protein sequence ID" value="OGN07626.1"/>
    <property type="molecule type" value="Genomic_DNA"/>
</dbReference>
<keyword evidence="1" id="KW-0472">Membrane</keyword>
<reference evidence="2 3" key="1">
    <citation type="journal article" date="2016" name="Nat. Commun.">
        <title>Thousands of microbial genomes shed light on interconnected biogeochemical processes in an aquifer system.</title>
        <authorList>
            <person name="Anantharaman K."/>
            <person name="Brown C.T."/>
            <person name="Hug L.A."/>
            <person name="Sharon I."/>
            <person name="Castelle C.J."/>
            <person name="Probst A.J."/>
            <person name="Thomas B.C."/>
            <person name="Singh A."/>
            <person name="Wilkins M.J."/>
            <person name="Karaoz U."/>
            <person name="Brodie E.L."/>
            <person name="Williams K.H."/>
            <person name="Hubbard S.S."/>
            <person name="Banfield J.F."/>
        </authorList>
    </citation>
    <scope>NUCLEOTIDE SEQUENCE [LARGE SCALE GENOMIC DNA]</scope>
</reference>
<evidence type="ECO:0000313" key="3">
    <source>
        <dbReference type="Proteomes" id="UP000176834"/>
    </source>
</evidence>
<feature type="transmembrane region" description="Helical" evidence="1">
    <location>
        <begin position="96"/>
        <end position="119"/>
    </location>
</feature>
<comment type="caution">
    <text evidence="2">The sequence shown here is derived from an EMBL/GenBank/DDBJ whole genome shotgun (WGS) entry which is preliminary data.</text>
</comment>
<protein>
    <submittedName>
        <fullName evidence="2">Uncharacterized protein</fullName>
    </submittedName>
</protein>
<evidence type="ECO:0000256" key="1">
    <source>
        <dbReference type="SAM" id="Phobius"/>
    </source>
</evidence>
<organism evidence="2 3">
    <name type="scientific">Candidatus Yanofskybacteria bacterium RIFCSPHIGHO2_02_FULL_38_22b</name>
    <dbReference type="NCBI Taxonomy" id="1802673"/>
    <lineage>
        <taxon>Bacteria</taxon>
        <taxon>Candidatus Yanofskyibacteriota</taxon>
    </lineage>
</organism>
<feature type="transmembrane region" description="Helical" evidence="1">
    <location>
        <begin position="36"/>
        <end position="55"/>
    </location>
</feature>
<gene>
    <name evidence="2" type="ORF">A3B86_02185</name>
</gene>
<dbReference type="AlphaFoldDB" id="A0A1F8F5U7"/>
<accession>A0A1F8F5U7</accession>
<sequence length="137" mass="15621">MRDKQENYIPRGLFSRIIKRLGLEKELAIVKSNLKFFTTLLVTFLILSVFAFIGVKHVLATSSFGPFLYLAFSDPGIVIKYWHSFMFAAFESMPGVVIAGLIFSLAFLMLFVRFAVFAIEKTTILIKSINKQKYGHK</sequence>